<dbReference type="RefSeq" id="XP_014667072.1">
    <property type="nucleotide sequence ID" value="XM_014811586.1"/>
</dbReference>
<dbReference type="Proteomes" id="UP000695022">
    <property type="component" value="Unplaced"/>
</dbReference>
<protein>
    <submittedName>
        <fullName evidence="3">Uncharacterized protein LOC106808743</fullName>
    </submittedName>
</protein>
<accession>A0ABM1E4F1</accession>
<feature type="region of interest" description="Disordered" evidence="1">
    <location>
        <begin position="1"/>
        <end position="24"/>
    </location>
</feature>
<gene>
    <name evidence="3" type="primary">LOC106808743</name>
</gene>
<dbReference type="PANTHER" id="PTHR14611">
    <property type="entry name" value="TECTONIC FAMILY MEMBER"/>
    <property type="match status" value="1"/>
</dbReference>
<feature type="compositionally biased region" description="Low complexity" evidence="1">
    <location>
        <begin position="13"/>
        <end position="22"/>
    </location>
</feature>
<evidence type="ECO:0000313" key="3">
    <source>
        <dbReference type="RefSeq" id="XP_014667072.1"/>
    </source>
</evidence>
<organism evidence="2 3">
    <name type="scientific">Priapulus caudatus</name>
    <name type="common">Priapulid worm</name>
    <dbReference type="NCBI Taxonomy" id="37621"/>
    <lineage>
        <taxon>Eukaryota</taxon>
        <taxon>Metazoa</taxon>
        <taxon>Ecdysozoa</taxon>
        <taxon>Scalidophora</taxon>
        <taxon>Priapulida</taxon>
        <taxon>Priapulimorpha</taxon>
        <taxon>Priapulimorphida</taxon>
        <taxon>Priapulidae</taxon>
        <taxon>Priapulus</taxon>
    </lineage>
</organism>
<reference evidence="3" key="1">
    <citation type="submission" date="2025-08" db="UniProtKB">
        <authorList>
            <consortium name="RefSeq"/>
        </authorList>
    </citation>
    <scope>IDENTIFICATION</scope>
</reference>
<dbReference type="InterPro" id="IPR040354">
    <property type="entry name" value="TCTN1-3"/>
</dbReference>
<evidence type="ECO:0000313" key="2">
    <source>
        <dbReference type="Proteomes" id="UP000695022"/>
    </source>
</evidence>
<name>A0ABM1E4F1_PRICU</name>
<dbReference type="GeneID" id="106808743"/>
<dbReference type="PANTHER" id="PTHR14611:SF6">
    <property type="entry name" value="TECTONIC-2"/>
    <property type="match status" value="1"/>
</dbReference>
<keyword evidence="2" id="KW-1185">Reference proteome</keyword>
<sequence length="142" mass="15081">MTTAQGTEEESTSESTTAAPELTPSPALLSLNINQIIRDIGKTLLKEPPGDFPLEGEAICNDMTTGAILDVLYTEAGRSNGEPIYEIIGAKISYITSTWKLSCSGAESVRCRNGSDDLESFAITTSVAFTEVPAEPPAPVKR</sequence>
<proteinExistence type="predicted"/>
<evidence type="ECO:0000256" key="1">
    <source>
        <dbReference type="SAM" id="MobiDB-lite"/>
    </source>
</evidence>